<evidence type="ECO:0000256" key="3">
    <source>
        <dbReference type="ARBA" id="ARBA00022525"/>
    </source>
</evidence>
<protein>
    <recommendedName>
        <fullName evidence="5">Lipase domain-containing protein</fullName>
    </recommendedName>
</protein>
<dbReference type="PRINTS" id="PR00821">
    <property type="entry name" value="TAGLIPASE"/>
</dbReference>
<name>A0A9J6CMH7_POLVA</name>
<dbReference type="InterPro" id="IPR000734">
    <property type="entry name" value="TAG_lipase"/>
</dbReference>
<keyword evidence="7" id="KW-1185">Reference proteome</keyword>
<accession>A0A9J6CMH7</accession>
<evidence type="ECO:0000256" key="4">
    <source>
        <dbReference type="RuleBase" id="RU004262"/>
    </source>
</evidence>
<evidence type="ECO:0000313" key="6">
    <source>
        <dbReference type="EMBL" id="KAG5683165.1"/>
    </source>
</evidence>
<keyword evidence="3" id="KW-0964">Secreted</keyword>
<dbReference type="GO" id="GO:0016042">
    <property type="term" value="P:lipid catabolic process"/>
    <property type="evidence" value="ECO:0007669"/>
    <property type="project" value="TreeGrafter"/>
</dbReference>
<dbReference type="OrthoDB" id="8183961at2759"/>
<evidence type="ECO:0000313" key="7">
    <source>
        <dbReference type="Proteomes" id="UP001107558"/>
    </source>
</evidence>
<dbReference type="InterPro" id="IPR013818">
    <property type="entry name" value="Lipase"/>
</dbReference>
<evidence type="ECO:0000256" key="1">
    <source>
        <dbReference type="ARBA" id="ARBA00004613"/>
    </source>
</evidence>
<feature type="domain" description="Lipase" evidence="5">
    <location>
        <begin position="26"/>
        <end position="229"/>
    </location>
</feature>
<dbReference type="Pfam" id="PF00151">
    <property type="entry name" value="Lipase"/>
    <property type="match status" value="1"/>
</dbReference>
<dbReference type="GO" id="GO:0016298">
    <property type="term" value="F:lipase activity"/>
    <property type="evidence" value="ECO:0007669"/>
    <property type="project" value="InterPro"/>
</dbReference>
<evidence type="ECO:0000259" key="5">
    <source>
        <dbReference type="Pfam" id="PF00151"/>
    </source>
</evidence>
<dbReference type="EMBL" id="JADBJN010000001">
    <property type="protein sequence ID" value="KAG5683165.1"/>
    <property type="molecule type" value="Genomic_DNA"/>
</dbReference>
<organism evidence="6 7">
    <name type="scientific">Polypedilum vanderplanki</name>
    <name type="common">Sleeping chironomid midge</name>
    <dbReference type="NCBI Taxonomy" id="319348"/>
    <lineage>
        <taxon>Eukaryota</taxon>
        <taxon>Metazoa</taxon>
        <taxon>Ecdysozoa</taxon>
        <taxon>Arthropoda</taxon>
        <taxon>Hexapoda</taxon>
        <taxon>Insecta</taxon>
        <taxon>Pterygota</taxon>
        <taxon>Neoptera</taxon>
        <taxon>Endopterygota</taxon>
        <taxon>Diptera</taxon>
        <taxon>Nematocera</taxon>
        <taxon>Chironomoidea</taxon>
        <taxon>Chironomidae</taxon>
        <taxon>Chironominae</taxon>
        <taxon>Polypedilum</taxon>
        <taxon>Polypedilum</taxon>
    </lineage>
</organism>
<gene>
    <name evidence="6" type="ORF">PVAND_012462</name>
</gene>
<comment type="caution">
    <text evidence="6">The sequence shown here is derived from an EMBL/GenBank/DDBJ whole genome shotgun (WGS) entry which is preliminary data.</text>
</comment>
<comment type="similarity">
    <text evidence="2 4">Belongs to the AB hydrolase superfamily. Lipase family.</text>
</comment>
<dbReference type="AlphaFoldDB" id="A0A9J6CMH7"/>
<dbReference type="PANTHER" id="PTHR11610:SF172">
    <property type="entry name" value="LIPASE MEMBER H-A-LIKE PROTEIN"/>
    <property type="match status" value="1"/>
</dbReference>
<dbReference type="InterPro" id="IPR029058">
    <property type="entry name" value="AB_hydrolase_fold"/>
</dbReference>
<sequence length="317" mass="35686">MWPLKVLSSYKISISIIDNHFVDLDEKHWLRNSQWNETKENIILVHGYASGDDVLPMIVLRDAYLHHGEYNVFVIDWSALSPAPCYVAAVHNMRTVAHCVSKTFTELRSQGLNAEKITCVGHSLGSHICGLMANYINFRMERIIALDPARPLIRPGNQNRLDTGDARSVQVMHTNAGYYGEGGRVGHIDFCVNGGRRQPYCANTTNVNLCSHIWAICYMAQSLFENNEIIAEPCLRKCPSGVNLNPTSRPQHRRRIGKSYRYGYALNYGVVMGQHTPKTATGSYCVKDTSVPFCPKHENDIGDKRCCLTSPEWAELI</sequence>
<dbReference type="SUPFAM" id="SSF53474">
    <property type="entry name" value="alpha/beta-Hydrolases"/>
    <property type="match status" value="1"/>
</dbReference>
<evidence type="ECO:0000256" key="2">
    <source>
        <dbReference type="ARBA" id="ARBA00010701"/>
    </source>
</evidence>
<proteinExistence type="inferred from homology"/>
<dbReference type="GO" id="GO:0017171">
    <property type="term" value="F:serine hydrolase activity"/>
    <property type="evidence" value="ECO:0007669"/>
    <property type="project" value="TreeGrafter"/>
</dbReference>
<comment type="subcellular location">
    <subcellularLocation>
        <location evidence="1">Secreted</location>
    </subcellularLocation>
</comment>
<reference evidence="6" key="1">
    <citation type="submission" date="2021-03" db="EMBL/GenBank/DDBJ databases">
        <title>Chromosome level genome of the anhydrobiotic midge Polypedilum vanderplanki.</title>
        <authorList>
            <person name="Yoshida Y."/>
            <person name="Kikawada T."/>
            <person name="Gusev O."/>
        </authorList>
    </citation>
    <scope>NUCLEOTIDE SEQUENCE</scope>
    <source>
        <strain evidence="6">NIAS01</strain>
        <tissue evidence="6">Whole body or cell culture</tissue>
    </source>
</reference>
<dbReference type="PANTHER" id="PTHR11610">
    <property type="entry name" value="LIPASE"/>
    <property type="match status" value="1"/>
</dbReference>
<dbReference type="GO" id="GO:0005615">
    <property type="term" value="C:extracellular space"/>
    <property type="evidence" value="ECO:0007669"/>
    <property type="project" value="TreeGrafter"/>
</dbReference>
<dbReference type="Proteomes" id="UP001107558">
    <property type="component" value="Chromosome 1"/>
</dbReference>
<dbReference type="Gene3D" id="3.40.50.1820">
    <property type="entry name" value="alpha/beta hydrolase"/>
    <property type="match status" value="1"/>
</dbReference>